<evidence type="ECO:0000313" key="2">
    <source>
        <dbReference type="Proteomes" id="UP000316095"/>
    </source>
</evidence>
<organism evidence="1 2">
    <name type="scientific">Rubinisphaera italica</name>
    <dbReference type="NCBI Taxonomy" id="2527969"/>
    <lineage>
        <taxon>Bacteria</taxon>
        <taxon>Pseudomonadati</taxon>
        <taxon>Planctomycetota</taxon>
        <taxon>Planctomycetia</taxon>
        <taxon>Planctomycetales</taxon>
        <taxon>Planctomycetaceae</taxon>
        <taxon>Rubinisphaera</taxon>
    </lineage>
</organism>
<evidence type="ECO:0000313" key="1">
    <source>
        <dbReference type="EMBL" id="TWT63180.1"/>
    </source>
</evidence>
<dbReference type="AlphaFoldDB" id="A0A5C5XJM9"/>
<dbReference type="Proteomes" id="UP000316095">
    <property type="component" value="Unassembled WGS sequence"/>
</dbReference>
<dbReference type="RefSeq" id="WP_146504957.1">
    <property type="nucleotide sequence ID" value="NZ_SJPG01000001.1"/>
</dbReference>
<comment type="caution">
    <text evidence="1">The sequence shown here is derived from an EMBL/GenBank/DDBJ whole genome shotgun (WGS) entry which is preliminary data.</text>
</comment>
<reference evidence="1 2" key="1">
    <citation type="submission" date="2019-02" db="EMBL/GenBank/DDBJ databases">
        <title>Deep-cultivation of Planctomycetes and their phenomic and genomic characterization uncovers novel biology.</title>
        <authorList>
            <person name="Wiegand S."/>
            <person name="Jogler M."/>
            <person name="Boedeker C."/>
            <person name="Pinto D."/>
            <person name="Vollmers J."/>
            <person name="Rivas-Marin E."/>
            <person name="Kohn T."/>
            <person name="Peeters S.H."/>
            <person name="Heuer A."/>
            <person name="Rast P."/>
            <person name="Oberbeckmann S."/>
            <person name="Bunk B."/>
            <person name="Jeske O."/>
            <person name="Meyerdierks A."/>
            <person name="Storesund J.E."/>
            <person name="Kallscheuer N."/>
            <person name="Luecker S."/>
            <person name="Lage O.M."/>
            <person name="Pohl T."/>
            <person name="Merkel B.J."/>
            <person name="Hornburger P."/>
            <person name="Mueller R.-W."/>
            <person name="Bruemmer F."/>
            <person name="Labrenz M."/>
            <person name="Spormann A.M."/>
            <person name="Op Den Camp H."/>
            <person name="Overmann J."/>
            <person name="Amann R."/>
            <person name="Jetten M.S.M."/>
            <person name="Mascher T."/>
            <person name="Medema M.H."/>
            <person name="Devos D.P."/>
            <person name="Kaster A.-K."/>
            <person name="Ovreas L."/>
            <person name="Rohde M."/>
            <person name="Galperin M.Y."/>
            <person name="Jogler C."/>
        </authorList>
    </citation>
    <scope>NUCLEOTIDE SEQUENCE [LARGE SCALE GENOMIC DNA]</scope>
    <source>
        <strain evidence="1 2">Pan54</strain>
    </source>
</reference>
<dbReference type="EMBL" id="SJPG01000001">
    <property type="protein sequence ID" value="TWT63180.1"/>
    <property type="molecule type" value="Genomic_DNA"/>
</dbReference>
<protein>
    <submittedName>
        <fullName evidence="1">Uncharacterized protein</fullName>
    </submittedName>
</protein>
<name>A0A5C5XJM9_9PLAN</name>
<proteinExistence type="predicted"/>
<dbReference type="OrthoDB" id="270106at2"/>
<dbReference type="Gene3D" id="3.90.1720.10">
    <property type="entry name" value="endopeptidase domain like (from Nostoc punctiforme)"/>
    <property type="match status" value="1"/>
</dbReference>
<keyword evidence="2" id="KW-1185">Reference proteome</keyword>
<accession>A0A5C5XJM9</accession>
<gene>
    <name evidence="1" type="ORF">Pan54_39330</name>
</gene>
<sequence length="220" mass="24971" precursor="true">MNQSFFYDQDFAARVLKMQNYEPQFGDIAACWGDDLQSKIITLGTARLWAPAGLRLGPSHVAIMANAPGKTEMLWNESTTNCVRECLVAKKHQSGVQVHAIAGRMRDYIYHNGRIEIFRLTDPTLITEEDRKYFVLKMADYLVEQVPYDMCGAIISGLRVTSRLLHCLGCDREHLFCSDMIAGLLMRIGLMGLSDPDHFTPAGLLRYLVNRGLYERHIKI</sequence>